<evidence type="ECO:0008006" key="4">
    <source>
        <dbReference type="Google" id="ProtNLM"/>
    </source>
</evidence>
<evidence type="ECO:0000313" key="3">
    <source>
        <dbReference type="Proteomes" id="UP000886523"/>
    </source>
</evidence>
<comment type="caution">
    <text evidence="2">The sequence shown here is derived from an EMBL/GenBank/DDBJ whole genome shotgun (WGS) entry which is preliminary data.</text>
</comment>
<dbReference type="EMBL" id="MU129134">
    <property type="protein sequence ID" value="KAF9505854.1"/>
    <property type="molecule type" value="Genomic_DNA"/>
</dbReference>
<protein>
    <recommendedName>
        <fullName evidence="4">Chitin synthase export chaperone</fullName>
    </recommendedName>
</protein>
<dbReference type="OrthoDB" id="5582162at2759"/>
<feature type="transmembrane region" description="Helical" evidence="1">
    <location>
        <begin position="99"/>
        <end position="118"/>
    </location>
</feature>
<gene>
    <name evidence="2" type="ORF">BS47DRAFT_489016</name>
</gene>
<dbReference type="PANTHER" id="PTHR35329">
    <property type="entry name" value="CHITIN SYNTHASE EXPORT CHAPERONE"/>
    <property type="match status" value="1"/>
</dbReference>
<keyword evidence="3" id="KW-1185">Reference proteome</keyword>
<dbReference type="GO" id="GO:0051082">
    <property type="term" value="F:unfolded protein binding"/>
    <property type="evidence" value="ECO:0007669"/>
    <property type="project" value="TreeGrafter"/>
</dbReference>
<name>A0A9P6DP32_9AGAM</name>
<evidence type="ECO:0000256" key="1">
    <source>
        <dbReference type="SAM" id="Phobius"/>
    </source>
</evidence>
<feature type="transmembrane region" description="Helical" evidence="1">
    <location>
        <begin position="167"/>
        <end position="186"/>
    </location>
</feature>
<feature type="transmembrane region" description="Helical" evidence="1">
    <location>
        <begin position="130"/>
        <end position="155"/>
    </location>
</feature>
<evidence type="ECO:0000313" key="2">
    <source>
        <dbReference type="EMBL" id="KAF9505854.1"/>
    </source>
</evidence>
<feature type="transmembrane region" description="Helical" evidence="1">
    <location>
        <begin position="243"/>
        <end position="263"/>
    </location>
</feature>
<dbReference type="Pfam" id="PF12271">
    <property type="entry name" value="Chs7"/>
    <property type="match status" value="1"/>
</dbReference>
<keyword evidence="1" id="KW-1133">Transmembrane helix</keyword>
<dbReference type="GO" id="GO:0005789">
    <property type="term" value="C:endoplasmic reticulum membrane"/>
    <property type="evidence" value="ECO:0007669"/>
    <property type="project" value="TreeGrafter"/>
</dbReference>
<dbReference type="PANTHER" id="PTHR35329:SF1">
    <property type="entry name" value="CHITIN SYNTHASE EXPORT CHAPERONE"/>
    <property type="match status" value="1"/>
</dbReference>
<feature type="transmembrane region" description="Helical" evidence="1">
    <location>
        <begin position="69"/>
        <end position="87"/>
    </location>
</feature>
<reference evidence="2" key="1">
    <citation type="journal article" date="2020" name="Nat. Commun.">
        <title>Large-scale genome sequencing of mycorrhizal fungi provides insights into the early evolution of symbiotic traits.</title>
        <authorList>
            <person name="Miyauchi S."/>
            <person name="Kiss E."/>
            <person name="Kuo A."/>
            <person name="Drula E."/>
            <person name="Kohler A."/>
            <person name="Sanchez-Garcia M."/>
            <person name="Morin E."/>
            <person name="Andreopoulos B."/>
            <person name="Barry K.W."/>
            <person name="Bonito G."/>
            <person name="Buee M."/>
            <person name="Carver A."/>
            <person name="Chen C."/>
            <person name="Cichocki N."/>
            <person name="Clum A."/>
            <person name="Culley D."/>
            <person name="Crous P.W."/>
            <person name="Fauchery L."/>
            <person name="Girlanda M."/>
            <person name="Hayes R.D."/>
            <person name="Keri Z."/>
            <person name="LaButti K."/>
            <person name="Lipzen A."/>
            <person name="Lombard V."/>
            <person name="Magnuson J."/>
            <person name="Maillard F."/>
            <person name="Murat C."/>
            <person name="Nolan M."/>
            <person name="Ohm R.A."/>
            <person name="Pangilinan J."/>
            <person name="Pereira M.F."/>
            <person name="Perotto S."/>
            <person name="Peter M."/>
            <person name="Pfister S."/>
            <person name="Riley R."/>
            <person name="Sitrit Y."/>
            <person name="Stielow J.B."/>
            <person name="Szollosi G."/>
            <person name="Zifcakova L."/>
            <person name="Stursova M."/>
            <person name="Spatafora J.W."/>
            <person name="Tedersoo L."/>
            <person name="Vaario L.M."/>
            <person name="Yamada A."/>
            <person name="Yan M."/>
            <person name="Wang P."/>
            <person name="Xu J."/>
            <person name="Bruns T."/>
            <person name="Baldrian P."/>
            <person name="Vilgalys R."/>
            <person name="Dunand C."/>
            <person name="Henrissat B."/>
            <person name="Grigoriev I.V."/>
            <person name="Hibbett D."/>
            <person name="Nagy L.G."/>
            <person name="Martin F.M."/>
        </authorList>
    </citation>
    <scope>NUCLEOTIDE SEQUENCE</scope>
    <source>
        <strain evidence="2">UP504</strain>
    </source>
</reference>
<organism evidence="2 3">
    <name type="scientific">Hydnum rufescens UP504</name>
    <dbReference type="NCBI Taxonomy" id="1448309"/>
    <lineage>
        <taxon>Eukaryota</taxon>
        <taxon>Fungi</taxon>
        <taxon>Dikarya</taxon>
        <taxon>Basidiomycota</taxon>
        <taxon>Agaricomycotina</taxon>
        <taxon>Agaricomycetes</taxon>
        <taxon>Cantharellales</taxon>
        <taxon>Hydnaceae</taxon>
        <taxon>Hydnum</taxon>
    </lineage>
</organism>
<keyword evidence="1" id="KW-0812">Transmembrane</keyword>
<sequence length="312" mass="33618">MGLPPFGAFKPLCRTVGSYPICNLFFKQAPSALSVTDSRNLTAFENVAPVGINIECGIPRATDGHLGNIANVILCGLSLPLVLFLASRCSRRVAAVGRVELRALLLLYAITLPLQLITTGSFLKQSSTPLVILTAIHVGTVVALFWVLLANALVATQIVEDGTPSSLIPFYAVALALFVVTTYISLDTAFGFTSAFKPSNPPSNLTNVTLFVLTSVWPAFCVFAYFIIMTYVVLGMLQESRPLAYYIGAALLFVFSQLVYFLLSKVICKGTGAKVDGSFLATLLETASIGVLFAAWISITEDSWDNNDYYPT</sequence>
<proteinExistence type="predicted"/>
<feature type="transmembrane region" description="Helical" evidence="1">
    <location>
        <begin position="206"/>
        <end position="234"/>
    </location>
</feature>
<dbReference type="Proteomes" id="UP000886523">
    <property type="component" value="Unassembled WGS sequence"/>
</dbReference>
<keyword evidence="1" id="KW-0472">Membrane</keyword>
<dbReference type="InterPro" id="IPR022057">
    <property type="entry name" value="Chs7"/>
</dbReference>
<dbReference type="GO" id="GO:0006457">
    <property type="term" value="P:protein folding"/>
    <property type="evidence" value="ECO:0007669"/>
    <property type="project" value="TreeGrafter"/>
</dbReference>
<accession>A0A9P6DP32</accession>
<feature type="transmembrane region" description="Helical" evidence="1">
    <location>
        <begin position="278"/>
        <end position="299"/>
    </location>
</feature>
<dbReference type="AlphaFoldDB" id="A0A9P6DP32"/>